<sequence>MQGRITRGYFIVVALFLACCWMNPNDAIPHQIRSRTKKQVSHRVNHKSAANTASLSYDALGHLDLRRDRKSVLPGGREKWRSLKRTLSSGEFPWTVMEPLKVQAKNCTEPHNSDDRYSSSFNVNSTVKSIYAGNDFEVAGEAETKRTSSVHVGEDITLCWIETTTIKEDHHMHPVQRQVLREYTISFENAATIPERYLECIQLEGEVDSTDSSFPKSTLFEVVDENTRHSRVVNFTTVSHTDDLTVWQHKRVQCGVGPVVTKNVIEWAAERAEHPKRRIEIKVSPKIHRLTAVPTETEPCTTDLIDWQVTSTTTSSFIVDCGPGSTCESYSNCAEENCGYSSTSEVDVSNNLWQEQATTASITLSDSSESETSVTTTTEVSTAMSSNSYNQDCGPGSTCESYSDCADENCGYSSISETDVTDDFRQEQATTASITLSDSSESEILVTTTTEVSTAMSSNSYNQDCSPGSTCESYSDCADENCGYSSISETDVTDDLRQEQATTASIKLSDSSESEILVTTTTEVSTAMSSNSYNQDCSPGSTCESYSDCADENCGYSSISETDVTDDLRQEQATTASITLSDSSESETSVTTTTEVSTAMSSISYNQDCSPGSTCESYSDCADENCGYSSISETDVTDDFRQEQATTASITLSDSSESEILVTTTTEVSTAMSSNSYNQDCSPGSTCESYSDCADENCGYSSISETDVTDDLRQEQATTASITLSDSSESEILVTTTTEVSTAMSSNSYNQDCSPGSTCESYSDCADENCGYSSISETDVTDDLRQEQATTASITLSDSSESETSVTTTTEVSTAMSSISYNQDCSPGSTCESYSDCADENCGYSSISETDVTDDLRQEQATTASITLSDSSESETSVTTTTEVSTAMSSISYNQDCGPGSTCESYSDCADENCGYSSISETDVTDDLRQEQATTASITLSDSSESETSVTTTTEVSTAMSSISYNQDCGPGSTCESYSDCADENCGYSSISETDVTDDLRQEQATTASITLSDSSESETSVTTTTEVSTAMSSISYNQDCGPGSTCESYSDCADENCGYSSISETDVTDDLWQEQATTASITLSDSSESETSVTTTTEVSTAMSSNSYNEDCGPGSTCESYSDCADENCGYSLISEIDVTDDLRQEQATTASITLSDSSESETSVTTTTEVSTAMSSFSYNQDCGPGSTCESYSDCAVENCGYSSISEIDVTDDLRQEKATTASITLSDSSESETSVTTTTEVSTAMSSNSYNQDCRPGSTCESYSDCADENCGYSSISETDVTDDLRQEQATTASITLSDSSESETSVTTTTEVSTAMSSISYNQDCGPGSTCESYSDCADENCGYSSISETDVTDDLWQEQATTASITLSDSSESETSVTTTTEVSTAMSSISYNEDCGPGSTCESYSDCADENCGYSSISEIDVTDDLRQEQATTASITLSDSSESETSVTTTTEVSTAMSSISYNQDCGPGSTCESYSDCADENCGYSSISETDVTDDLRQEQATTASITLSDSSESETSVTTTTEVSTAMSSISYNEDCGPGSTCESYSDCVDENCGYSSISETDVTDDLRQEQVTTASITLLDSSESETLVTTTTEVSTAMSSISYNEDCGPGSTCESYSDCADENCGYSSISEIDVTDDLRQEQATTASTTLSDSSESEILVTTTTEVSTAMSSNSYNQDCSPGSTCESYSDCADENCGYSSISETDVTDDLRQEQATTASITLSDSSESEILVTTTTEVSTAMSSISYNQDCGPGSTCESYSDCADENCGYSSISEIDVTDDLRQEPTTAAYIISSNSLESETSVTTFTEASTAMFSIANNEHKIVNYLPPPVFERPTPMTDQPIDPSEATTASLASLYDIPNAGFDKLTTTSFHEITTSALSDVKSPEFTEDVSILSVTMNHDIVHDVETGDQTVDFSPANDDSYFSPSDSDETSKSNASDETSVSCESGGSCVHSILFERTTNSWEDETSIETETRRDGKKTNIEQLPVTLTTDTGYIQITKFGSYDSVEYLADKNVASTTKTGETHNGDEFSPRVTIVGLLDFESNRATQLPSCDSNSENCSYTRESTNSSCDKESGGCSPDNLKICDSDSTGSCASPQHARDFPELPSMTSSTPIEVSNTSTTMNDVPTINLKQRHKLGLRIKILLEHVDDNKEKQKLVEVNKHLLFREQADEQTDQTLINQIGALNNNIDIQTVQALFNCSTVEKLAGDLGNISAEYLALHGGAKNIRVNNSRNSHWRKKRDVSSLSKRDVDSNLKMSLPEILADVHAGLDHVMSQIPSEHAVVKRSGRMIEHEIPQSHILELISNPQDNRIHARIKRNIGINDVAINEKDMPKDLQEVGHWSNEGVRRGLNSGYVRTLTEFTIYRGP</sequence>
<accession>A0A6J0BSH5</accession>
<dbReference type="Proteomes" id="UP000829291">
    <property type="component" value="Chromosome 6"/>
</dbReference>
<dbReference type="KEGG" id="nlo:107222402"/>
<feature type="compositionally biased region" description="Low complexity" evidence="1">
    <location>
        <begin position="360"/>
        <end position="386"/>
    </location>
</feature>
<feature type="chain" id="PRO_5045943502" evidence="2">
    <location>
        <begin position="28"/>
        <end position="2382"/>
    </location>
</feature>
<dbReference type="AlphaFoldDB" id="A0A6J0BSH5"/>
<evidence type="ECO:0000256" key="1">
    <source>
        <dbReference type="SAM" id="MobiDB-lite"/>
    </source>
</evidence>
<dbReference type="PANTHER" id="PTHR47741">
    <property type="entry name" value="COILED COIL DOMAIN-CONTAINING PROTEIN 8, CCDC8"/>
    <property type="match status" value="1"/>
</dbReference>
<keyword evidence="3" id="KW-1185">Reference proteome</keyword>
<feature type="region of interest" description="Disordered" evidence="1">
    <location>
        <begin position="2115"/>
        <end position="2135"/>
    </location>
</feature>
<feature type="signal peptide" evidence="2">
    <location>
        <begin position="1"/>
        <end position="27"/>
    </location>
</feature>
<proteinExistence type="predicted"/>
<dbReference type="PROSITE" id="PS51257">
    <property type="entry name" value="PROKAR_LIPOPROTEIN"/>
    <property type="match status" value="1"/>
</dbReference>
<dbReference type="OrthoDB" id="6784646at2759"/>
<reference evidence="4" key="1">
    <citation type="submission" date="2025-08" db="UniProtKB">
        <authorList>
            <consortium name="RefSeq"/>
        </authorList>
    </citation>
    <scope>IDENTIFICATION</scope>
    <source>
        <tissue evidence="4">Thorax and Abdomen</tissue>
    </source>
</reference>
<dbReference type="RefSeq" id="XP_015517247.2">
    <property type="nucleotide sequence ID" value="XM_015661761.2"/>
</dbReference>
<evidence type="ECO:0000313" key="4">
    <source>
        <dbReference type="RefSeq" id="XP_015517247.2"/>
    </source>
</evidence>
<organism evidence="4">
    <name type="scientific">Neodiprion lecontei</name>
    <name type="common">Redheaded pine sawfly</name>
    <dbReference type="NCBI Taxonomy" id="441921"/>
    <lineage>
        <taxon>Eukaryota</taxon>
        <taxon>Metazoa</taxon>
        <taxon>Ecdysozoa</taxon>
        <taxon>Arthropoda</taxon>
        <taxon>Hexapoda</taxon>
        <taxon>Insecta</taxon>
        <taxon>Pterygota</taxon>
        <taxon>Neoptera</taxon>
        <taxon>Endopterygota</taxon>
        <taxon>Hymenoptera</taxon>
        <taxon>Tenthredinoidea</taxon>
        <taxon>Diprionidae</taxon>
        <taxon>Diprioninae</taxon>
        <taxon>Neodiprion</taxon>
    </lineage>
</organism>
<gene>
    <name evidence="4" type="primary">LOC107222402</name>
</gene>
<dbReference type="PANTHER" id="PTHR47741:SF1">
    <property type="entry name" value="COILED-COIL DOMAIN-CONTAINING PROTEIN 8"/>
    <property type="match status" value="1"/>
</dbReference>
<name>A0A6J0BSH5_NEOLC</name>
<feature type="compositionally biased region" description="Polar residues" evidence="1">
    <location>
        <begin position="2121"/>
        <end position="2135"/>
    </location>
</feature>
<dbReference type="InParanoid" id="A0A6J0BSH5"/>
<protein>
    <submittedName>
        <fullName evidence="4">Platelet binding protein GspB isoform X1</fullName>
    </submittedName>
</protein>
<dbReference type="InterPro" id="IPR026526">
    <property type="entry name" value="CCDC8"/>
</dbReference>
<dbReference type="GeneID" id="107222402"/>
<evidence type="ECO:0000313" key="3">
    <source>
        <dbReference type="Proteomes" id="UP000829291"/>
    </source>
</evidence>
<keyword evidence="2" id="KW-0732">Signal</keyword>
<evidence type="ECO:0000256" key="2">
    <source>
        <dbReference type="SAM" id="SignalP"/>
    </source>
</evidence>
<feature type="region of interest" description="Disordered" evidence="1">
    <location>
        <begin position="1921"/>
        <end position="1960"/>
    </location>
</feature>
<feature type="region of interest" description="Disordered" evidence="1">
    <location>
        <begin position="360"/>
        <end position="396"/>
    </location>
</feature>
<feature type="compositionally biased region" description="Polar residues" evidence="1">
    <location>
        <begin position="1946"/>
        <end position="1959"/>
    </location>
</feature>